<protein>
    <submittedName>
        <fullName evidence="1">Uncharacterized protein</fullName>
    </submittedName>
</protein>
<dbReference type="Proteomes" id="UP000094893">
    <property type="component" value="Unassembled WGS sequence"/>
</dbReference>
<accession>A0A1C2IJE4</accession>
<organism evidence="1 2">
    <name type="scientific">Acidithiobacillus thiooxidans</name>
    <name type="common">Thiobacillus thiooxidans</name>
    <dbReference type="NCBI Taxonomy" id="930"/>
    <lineage>
        <taxon>Bacteria</taxon>
        <taxon>Pseudomonadati</taxon>
        <taxon>Pseudomonadota</taxon>
        <taxon>Acidithiobacillia</taxon>
        <taxon>Acidithiobacillales</taxon>
        <taxon>Acidithiobacillaceae</taxon>
        <taxon>Acidithiobacillus</taxon>
    </lineage>
</organism>
<dbReference type="EMBL" id="LWSA01000030">
    <property type="protein sequence ID" value="OCX76104.1"/>
    <property type="molecule type" value="Genomic_DNA"/>
</dbReference>
<comment type="caution">
    <text evidence="1">The sequence shown here is derived from an EMBL/GenBank/DDBJ whole genome shotgun (WGS) entry which is preliminary data.</text>
</comment>
<gene>
    <name evidence="1" type="ORF">A6P07_03120</name>
</gene>
<dbReference type="AlphaFoldDB" id="A0A1C2IJE4"/>
<reference evidence="1 2" key="1">
    <citation type="journal article" date="2016" name="Int. J. Mol. Sci.">
        <title>Comparative genomics of the extreme acidophile Acidithiobacillus thiooxidans reveals intraspecific divergence and niche adaptation.</title>
        <authorList>
            <person name="Zhang X."/>
            <person name="Feng X."/>
            <person name="Tao J."/>
            <person name="Ma L."/>
            <person name="Xiao Y."/>
            <person name="Liang Y."/>
            <person name="Liu X."/>
            <person name="Yin H."/>
        </authorList>
    </citation>
    <scope>NUCLEOTIDE SEQUENCE [LARGE SCALE GENOMIC DNA]</scope>
    <source>
        <strain evidence="1 2">A02</strain>
    </source>
</reference>
<sequence>MMVNQPSLKVSRISSALSRLRKSGLFEMDMESWIEFFDENPDYATPGFVSFVISQRNLTNSLNEFIFLKKARYF</sequence>
<proteinExistence type="predicted"/>
<name>A0A1C2IJE4_ACITH</name>
<evidence type="ECO:0000313" key="1">
    <source>
        <dbReference type="EMBL" id="OCX76104.1"/>
    </source>
</evidence>
<evidence type="ECO:0000313" key="2">
    <source>
        <dbReference type="Proteomes" id="UP000094893"/>
    </source>
</evidence>